<gene>
    <name evidence="3" type="ORF">BTUL_0011g00310</name>
</gene>
<dbReference type="OrthoDB" id="3561913at2759"/>
<keyword evidence="2" id="KW-1133">Transmembrane helix</keyword>
<feature type="compositionally biased region" description="Polar residues" evidence="1">
    <location>
        <begin position="79"/>
        <end position="102"/>
    </location>
</feature>
<evidence type="ECO:0000256" key="1">
    <source>
        <dbReference type="SAM" id="MobiDB-lite"/>
    </source>
</evidence>
<dbReference type="EMBL" id="PQXH01000011">
    <property type="protein sequence ID" value="TGO18225.1"/>
    <property type="molecule type" value="Genomic_DNA"/>
</dbReference>
<comment type="caution">
    <text evidence="3">The sequence shown here is derived from an EMBL/GenBank/DDBJ whole genome shotgun (WGS) entry which is preliminary data.</text>
</comment>
<accession>A0A4Z1F1G5</accession>
<sequence length="132" mass="14723">MPFEYKSQIIVQQLNNSNQFILRFILGSSLVSQVLALQLYNTQQTNGVMGGYLYDYFILVIVLSFKKIRVIVQVTSQSWAMQPSTGQTSATQSYVGQPSSGYTAVHSRGFQSGQRGQGGQDYQPYYDQGSGR</sequence>
<reference evidence="3 4" key="1">
    <citation type="submission" date="2017-12" db="EMBL/GenBank/DDBJ databases">
        <title>Comparative genomics of Botrytis spp.</title>
        <authorList>
            <person name="Valero-Jimenez C.A."/>
            <person name="Tapia P."/>
            <person name="Veloso J."/>
            <person name="Silva-Moreno E."/>
            <person name="Staats M."/>
            <person name="Valdes J.H."/>
            <person name="Van Kan J.A.L."/>
        </authorList>
    </citation>
    <scope>NUCLEOTIDE SEQUENCE [LARGE SCALE GENOMIC DNA]</scope>
    <source>
        <strain evidence="3 4">Bt9001</strain>
    </source>
</reference>
<protein>
    <submittedName>
        <fullName evidence="3">Uncharacterized protein</fullName>
    </submittedName>
</protein>
<dbReference type="Proteomes" id="UP000297777">
    <property type="component" value="Unassembled WGS sequence"/>
</dbReference>
<evidence type="ECO:0000313" key="3">
    <source>
        <dbReference type="EMBL" id="TGO18225.1"/>
    </source>
</evidence>
<name>A0A4Z1F1G5_9HELO</name>
<dbReference type="AlphaFoldDB" id="A0A4Z1F1G5"/>
<evidence type="ECO:0000313" key="4">
    <source>
        <dbReference type="Proteomes" id="UP000297777"/>
    </source>
</evidence>
<feature type="transmembrane region" description="Helical" evidence="2">
    <location>
        <begin position="20"/>
        <end position="40"/>
    </location>
</feature>
<proteinExistence type="predicted"/>
<feature type="transmembrane region" description="Helical" evidence="2">
    <location>
        <begin position="52"/>
        <end position="72"/>
    </location>
</feature>
<organism evidence="3 4">
    <name type="scientific">Botrytis tulipae</name>
    <dbReference type="NCBI Taxonomy" id="87230"/>
    <lineage>
        <taxon>Eukaryota</taxon>
        <taxon>Fungi</taxon>
        <taxon>Dikarya</taxon>
        <taxon>Ascomycota</taxon>
        <taxon>Pezizomycotina</taxon>
        <taxon>Leotiomycetes</taxon>
        <taxon>Helotiales</taxon>
        <taxon>Sclerotiniaceae</taxon>
        <taxon>Botrytis</taxon>
    </lineage>
</organism>
<keyword evidence="2" id="KW-0472">Membrane</keyword>
<keyword evidence="4" id="KW-1185">Reference proteome</keyword>
<feature type="compositionally biased region" description="Low complexity" evidence="1">
    <location>
        <begin position="107"/>
        <end position="132"/>
    </location>
</feature>
<feature type="region of interest" description="Disordered" evidence="1">
    <location>
        <begin position="79"/>
        <end position="132"/>
    </location>
</feature>
<evidence type="ECO:0000256" key="2">
    <source>
        <dbReference type="SAM" id="Phobius"/>
    </source>
</evidence>
<keyword evidence="2" id="KW-0812">Transmembrane</keyword>